<accession>A0A251VPC0</accession>
<dbReference type="SMART" id="SM00249">
    <property type="entry name" value="PHD"/>
    <property type="match status" value="2"/>
</dbReference>
<dbReference type="GO" id="GO:0061733">
    <property type="term" value="F:protein-lysine-acetyltransferase activity"/>
    <property type="evidence" value="ECO:0007669"/>
    <property type="project" value="UniProtKB-EC"/>
</dbReference>
<keyword evidence="2" id="KW-0479">Metal-binding</keyword>
<dbReference type="InterPro" id="IPR013083">
    <property type="entry name" value="Znf_RING/FYVE/PHD"/>
</dbReference>
<keyword evidence="11" id="KW-0808">Transferase</keyword>
<dbReference type="Gene3D" id="3.40.630.30">
    <property type="match status" value="1"/>
</dbReference>
<dbReference type="PROSITE" id="PS51186">
    <property type="entry name" value="GNAT"/>
    <property type="match status" value="1"/>
</dbReference>
<dbReference type="Proteomes" id="UP000215914">
    <property type="component" value="Chromosome 1"/>
</dbReference>
<name>A0A251VPC0_HELAN</name>
<dbReference type="AlphaFoldDB" id="A0A251VPC0"/>
<dbReference type="SUPFAM" id="SSF55729">
    <property type="entry name" value="Acyl-CoA N-acyltransferases (Nat)"/>
    <property type="match status" value="1"/>
</dbReference>
<dbReference type="GO" id="GO:0008270">
    <property type="term" value="F:zinc ion binding"/>
    <property type="evidence" value="ECO:0007669"/>
    <property type="project" value="UniProtKB-KW"/>
</dbReference>
<gene>
    <name evidence="11" type="ORF">HannXRQ_Chr01g0008941</name>
    <name evidence="10" type="ORF">HanXRQr2_Chr01g0012491</name>
</gene>
<evidence type="ECO:0000259" key="9">
    <source>
        <dbReference type="PROSITE" id="PS51186"/>
    </source>
</evidence>
<evidence type="ECO:0000313" key="10">
    <source>
        <dbReference type="EMBL" id="KAF5821314.1"/>
    </source>
</evidence>
<feature type="region of interest" description="Disordered" evidence="7">
    <location>
        <begin position="38"/>
        <end position="75"/>
    </location>
</feature>
<evidence type="ECO:0000256" key="5">
    <source>
        <dbReference type="ARBA" id="ARBA00023242"/>
    </source>
</evidence>
<keyword evidence="5" id="KW-0539">Nucleus</keyword>
<reference evidence="10 12" key="1">
    <citation type="journal article" date="2017" name="Nature">
        <title>The sunflower genome provides insights into oil metabolism, flowering and Asterid evolution.</title>
        <authorList>
            <person name="Badouin H."/>
            <person name="Gouzy J."/>
            <person name="Grassa C.J."/>
            <person name="Murat F."/>
            <person name="Staton S.E."/>
            <person name="Cottret L."/>
            <person name="Lelandais-Briere C."/>
            <person name="Owens G.L."/>
            <person name="Carrere S."/>
            <person name="Mayjonade B."/>
            <person name="Legrand L."/>
            <person name="Gill N."/>
            <person name="Kane N.C."/>
            <person name="Bowers J.E."/>
            <person name="Hubner S."/>
            <person name="Bellec A."/>
            <person name="Berard A."/>
            <person name="Berges H."/>
            <person name="Blanchet N."/>
            <person name="Boniface M.C."/>
            <person name="Brunel D."/>
            <person name="Catrice O."/>
            <person name="Chaidir N."/>
            <person name="Claudel C."/>
            <person name="Donnadieu C."/>
            <person name="Faraut T."/>
            <person name="Fievet G."/>
            <person name="Helmstetter N."/>
            <person name="King M."/>
            <person name="Knapp S.J."/>
            <person name="Lai Z."/>
            <person name="Le Paslier M.C."/>
            <person name="Lippi Y."/>
            <person name="Lorenzon L."/>
            <person name="Mandel J.R."/>
            <person name="Marage G."/>
            <person name="Marchand G."/>
            <person name="Marquand E."/>
            <person name="Bret-Mestries E."/>
            <person name="Morien E."/>
            <person name="Nambeesan S."/>
            <person name="Nguyen T."/>
            <person name="Pegot-Espagnet P."/>
            <person name="Pouilly N."/>
            <person name="Raftis F."/>
            <person name="Sallet E."/>
            <person name="Schiex T."/>
            <person name="Thomas J."/>
            <person name="Vandecasteele C."/>
            <person name="Vares D."/>
            <person name="Vear F."/>
            <person name="Vautrin S."/>
            <person name="Crespi M."/>
            <person name="Mangin B."/>
            <person name="Burke J.M."/>
            <person name="Salse J."/>
            <person name="Munos S."/>
            <person name="Vincourt P."/>
            <person name="Rieseberg L.H."/>
            <person name="Langlade N.B."/>
        </authorList>
    </citation>
    <scope>NUCLEOTIDE SEQUENCE [LARGE SCALE GENOMIC DNA]</scope>
    <source>
        <strain evidence="12">cv. SF193</strain>
        <tissue evidence="10">Leaves</tissue>
    </source>
</reference>
<keyword evidence="3 6" id="KW-0863">Zinc-finger</keyword>
<dbReference type="PROSITE" id="PS50016">
    <property type="entry name" value="ZF_PHD_2"/>
    <property type="match status" value="1"/>
</dbReference>
<dbReference type="Pfam" id="PF00628">
    <property type="entry name" value="PHD"/>
    <property type="match status" value="1"/>
</dbReference>
<reference evidence="11" key="2">
    <citation type="submission" date="2017-02" db="EMBL/GenBank/DDBJ databases">
        <title>Sunflower complete genome.</title>
        <authorList>
            <person name="Langlade N."/>
            <person name="Munos S."/>
        </authorList>
    </citation>
    <scope>NUCLEOTIDE SEQUENCE [LARGE SCALE GENOMIC DNA]</scope>
    <source>
        <tissue evidence="11">Leaves</tissue>
    </source>
</reference>
<feature type="domain" description="N-acetyltransferase" evidence="9">
    <location>
        <begin position="378"/>
        <end position="526"/>
    </location>
</feature>
<keyword evidence="12" id="KW-1185">Reference proteome</keyword>
<comment type="subcellular location">
    <subcellularLocation>
        <location evidence="1">Nucleus</location>
    </subcellularLocation>
</comment>
<evidence type="ECO:0000256" key="2">
    <source>
        <dbReference type="ARBA" id="ARBA00022723"/>
    </source>
</evidence>
<dbReference type="GO" id="GO:0005634">
    <property type="term" value="C:nucleus"/>
    <property type="evidence" value="ECO:0000318"/>
    <property type="project" value="GO_Central"/>
</dbReference>
<reference evidence="10" key="3">
    <citation type="submission" date="2020-06" db="EMBL/GenBank/DDBJ databases">
        <title>Helianthus annuus Genome sequencing and assembly Release 2.</title>
        <authorList>
            <person name="Gouzy J."/>
            <person name="Langlade N."/>
            <person name="Munos S."/>
        </authorList>
    </citation>
    <scope>NUCLEOTIDE SEQUENCE</scope>
    <source>
        <tissue evidence="10">Leaves</tissue>
    </source>
</reference>
<feature type="compositionally biased region" description="Basic and acidic residues" evidence="7">
    <location>
        <begin position="38"/>
        <end position="58"/>
    </location>
</feature>
<dbReference type="EC" id="2.3.1.48" evidence="10"/>
<dbReference type="InterPro" id="IPR042163">
    <property type="entry name" value="PHF12"/>
</dbReference>
<proteinExistence type="predicted"/>
<dbReference type="EMBL" id="MNCJ02000316">
    <property type="protein sequence ID" value="KAF5821314.1"/>
    <property type="molecule type" value="Genomic_DNA"/>
</dbReference>
<dbReference type="Pfam" id="PF23209">
    <property type="entry name" value="IDM1_C"/>
    <property type="match status" value="1"/>
</dbReference>
<organism evidence="11 12">
    <name type="scientific">Helianthus annuus</name>
    <name type="common">Common sunflower</name>
    <dbReference type="NCBI Taxonomy" id="4232"/>
    <lineage>
        <taxon>Eukaryota</taxon>
        <taxon>Viridiplantae</taxon>
        <taxon>Streptophyta</taxon>
        <taxon>Embryophyta</taxon>
        <taxon>Tracheophyta</taxon>
        <taxon>Spermatophyta</taxon>
        <taxon>Magnoliopsida</taxon>
        <taxon>eudicotyledons</taxon>
        <taxon>Gunneridae</taxon>
        <taxon>Pentapetalae</taxon>
        <taxon>asterids</taxon>
        <taxon>campanulids</taxon>
        <taxon>Asterales</taxon>
        <taxon>Asteraceae</taxon>
        <taxon>Asteroideae</taxon>
        <taxon>Heliantheae alliance</taxon>
        <taxon>Heliantheae</taxon>
        <taxon>Helianthus</taxon>
    </lineage>
</organism>
<evidence type="ECO:0000256" key="7">
    <source>
        <dbReference type="SAM" id="MobiDB-lite"/>
    </source>
</evidence>
<protein>
    <submittedName>
        <fullName evidence="10">Histone acetyltransferase chromatin regulator PHD family</fullName>
        <ecNumber evidence="10">2.3.1.48</ecNumber>
    </submittedName>
    <submittedName>
        <fullName evidence="11">Putative zinc finger, RING/FYVE/PHD-type, Acyl-CoA N-acyltransferase, Jas TPL-binding domain protein</fullName>
    </submittedName>
</protein>
<evidence type="ECO:0000313" key="11">
    <source>
        <dbReference type="EMBL" id="OTG36561.1"/>
    </source>
</evidence>
<dbReference type="GO" id="GO:0006357">
    <property type="term" value="P:regulation of transcription by RNA polymerase II"/>
    <property type="evidence" value="ECO:0000318"/>
    <property type="project" value="GO_Central"/>
</dbReference>
<dbReference type="InterPro" id="IPR016181">
    <property type="entry name" value="Acyl_CoA_acyltransferase"/>
</dbReference>
<keyword evidence="4" id="KW-0862">Zinc</keyword>
<dbReference type="STRING" id="4232.A0A251VPC0"/>
<evidence type="ECO:0000256" key="3">
    <source>
        <dbReference type="ARBA" id="ARBA00022771"/>
    </source>
</evidence>
<evidence type="ECO:0000256" key="4">
    <source>
        <dbReference type="ARBA" id="ARBA00022833"/>
    </source>
</evidence>
<sequence>MEDVESLYLQQERDQSVVNNVVENIKIDDARVQDLERFKESGCSKVEKPKEGEGKPEKSDDDSVSNNRPKKKIRMEDVETSYLQQQRDQYLVGKKRIAGTRVQDLKRLMKAGEKKNDLKPKKLIRKVESSSSTRSRRCVLSLLIEYNILSRGARVSYCKKDGRILAKGRVYDEGIQCDCCDQLFLLSKFEAHAGSTYHRPAANIFLEDGRSIVDCQTQLQRENKVFIKTQSKKATDSVSCNDDFCSVCNDGGELVLCDSCTSSFHSTCIGLSQIPDSAYWFCPSCCCRICHEGQISNFTTEGSHDHGQLKCGQCERRFHKDCVKRLGFSVSNTNADQNEWLCSENCERIYSTLKSFSKTVMLATDNLSWKLLKLETDDNKYAKTSSKLNVALDVMHECFQPVKHRWSDNDLIEDLIFSRSSKRSNFKGFFTAVLERGDEMITVATLRVHGCKVAEIPLVATRFRYRRLGMCRVLIDEIERKMKELGVERLVLPAVPEMVSTWTESFGFKVMTELERMNLVEYKLVDFPGTIICHKILK</sequence>
<dbReference type="InterPro" id="IPR000182">
    <property type="entry name" value="GNAT_dom"/>
</dbReference>
<dbReference type="PANTHER" id="PTHR46309">
    <property type="entry name" value="PHD FINGER PROTEIN 12"/>
    <property type="match status" value="1"/>
</dbReference>
<dbReference type="SMART" id="SM00184">
    <property type="entry name" value="RING"/>
    <property type="match status" value="2"/>
</dbReference>
<dbReference type="EMBL" id="CM007890">
    <property type="protein sequence ID" value="OTG36561.1"/>
    <property type="molecule type" value="Genomic_DNA"/>
</dbReference>
<dbReference type="OMA" id="GWFCSSQ"/>
<dbReference type="InterPro" id="IPR032308">
    <property type="entry name" value="TDBD"/>
</dbReference>
<dbReference type="InParanoid" id="A0A251VPC0"/>
<dbReference type="SUPFAM" id="SSF57903">
    <property type="entry name" value="FYVE/PHD zinc finger"/>
    <property type="match status" value="1"/>
</dbReference>
<dbReference type="Pfam" id="PF16135">
    <property type="entry name" value="TDBD"/>
    <property type="match status" value="1"/>
</dbReference>
<keyword evidence="11" id="KW-0012">Acyltransferase</keyword>
<dbReference type="Gene3D" id="3.30.40.10">
    <property type="entry name" value="Zinc/RING finger domain, C3HC4 (zinc finger)"/>
    <property type="match status" value="1"/>
</dbReference>
<evidence type="ECO:0000256" key="6">
    <source>
        <dbReference type="PROSITE-ProRule" id="PRU00146"/>
    </source>
</evidence>
<evidence type="ECO:0000259" key="8">
    <source>
        <dbReference type="PROSITE" id="PS50016"/>
    </source>
</evidence>
<dbReference type="CDD" id="cd04301">
    <property type="entry name" value="NAT_SF"/>
    <property type="match status" value="1"/>
</dbReference>
<evidence type="ECO:0000313" key="12">
    <source>
        <dbReference type="Proteomes" id="UP000215914"/>
    </source>
</evidence>
<dbReference type="GO" id="GO:0003714">
    <property type="term" value="F:transcription corepressor activity"/>
    <property type="evidence" value="ECO:0000318"/>
    <property type="project" value="GO_Central"/>
</dbReference>
<dbReference type="InterPro" id="IPR011011">
    <property type="entry name" value="Znf_FYVE_PHD"/>
</dbReference>
<evidence type="ECO:0000256" key="1">
    <source>
        <dbReference type="ARBA" id="ARBA00004123"/>
    </source>
</evidence>
<dbReference type="InterPro" id="IPR019787">
    <property type="entry name" value="Znf_PHD-finger"/>
</dbReference>
<dbReference type="Gramene" id="mRNA:HanXRQr2_Chr01g0012491">
    <property type="protein sequence ID" value="CDS:HanXRQr2_Chr01g0012491.1"/>
    <property type="gene ID" value="HanXRQr2_Chr01g0012491"/>
</dbReference>
<dbReference type="InterPro" id="IPR056511">
    <property type="entry name" value="IDM1_C"/>
</dbReference>
<dbReference type="InterPro" id="IPR001965">
    <property type="entry name" value="Znf_PHD"/>
</dbReference>
<dbReference type="PANTHER" id="PTHR46309:SF12">
    <property type="entry name" value="GB|AAC80581.1"/>
    <property type="match status" value="1"/>
</dbReference>
<feature type="domain" description="PHD-type" evidence="8">
    <location>
        <begin position="242"/>
        <end position="288"/>
    </location>
</feature>
<dbReference type="InterPro" id="IPR001841">
    <property type="entry name" value="Znf_RING"/>
</dbReference>